<evidence type="ECO:0000313" key="7">
    <source>
        <dbReference type="Proteomes" id="UP000824890"/>
    </source>
</evidence>
<keyword evidence="1" id="KW-0479">Metal-binding</keyword>
<comment type="caution">
    <text evidence="6">The sequence shown here is derived from an EMBL/GenBank/DDBJ whole genome shotgun (WGS) entry which is preliminary data.</text>
</comment>
<dbReference type="PANTHER" id="PTHR33248">
    <property type="entry name" value="ZINC ION-BINDING PROTEIN"/>
    <property type="match status" value="1"/>
</dbReference>
<dbReference type="InterPro" id="IPR010666">
    <property type="entry name" value="Znf_GRF"/>
</dbReference>
<organism evidence="6 7">
    <name type="scientific">Brassica napus</name>
    <name type="common">Rape</name>
    <dbReference type="NCBI Taxonomy" id="3708"/>
    <lineage>
        <taxon>Eukaryota</taxon>
        <taxon>Viridiplantae</taxon>
        <taxon>Streptophyta</taxon>
        <taxon>Embryophyta</taxon>
        <taxon>Tracheophyta</taxon>
        <taxon>Spermatophyta</taxon>
        <taxon>Magnoliopsida</taxon>
        <taxon>eudicotyledons</taxon>
        <taxon>Gunneridae</taxon>
        <taxon>Pentapetalae</taxon>
        <taxon>rosids</taxon>
        <taxon>malvids</taxon>
        <taxon>Brassicales</taxon>
        <taxon>Brassicaceae</taxon>
        <taxon>Brassiceae</taxon>
        <taxon>Brassica</taxon>
    </lineage>
</organism>
<gene>
    <name evidence="6" type="ORF">HID58_062506</name>
</gene>
<evidence type="ECO:0000256" key="3">
    <source>
        <dbReference type="ARBA" id="ARBA00022833"/>
    </source>
</evidence>
<evidence type="ECO:0000259" key="5">
    <source>
        <dbReference type="PROSITE" id="PS51999"/>
    </source>
</evidence>
<feature type="domain" description="GRF-type" evidence="5">
    <location>
        <begin position="100"/>
        <end position="140"/>
    </location>
</feature>
<keyword evidence="3" id="KW-0862">Zinc</keyword>
<reference evidence="6 7" key="1">
    <citation type="submission" date="2021-05" db="EMBL/GenBank/DDBJ databases">
        <title>Genome Assembly of Synthetic Allotetraploid Brassica napus Reveals Homoeologous Exchanges between Subgenomes.</title>
        <authorList>
            <person name="Davis J.T."/>
        </authorList>
    </citation>
    <scope>NUCLEOTIDE SEQUENCE [LARGE SCALE GENOMIC DNA]</scope>
    <source>
        <strain evidence="7">cv. Da-Ae</strain>
        <tissue evidence="6">Seedling</tissue>
    </source>
</reference>
<dbReference type="Pfam" id="PF06839">
    <property type="entry name" value="Zn_ribbon_GRF"/>
    <property type="match status" value="1"/>
</dbReference>
<evidence type="ECO:0000313" key="6">
    <source>
        <dbReference type="EMBL" id="KAH0886410.1"/>
    </source>
</evidence>
<evidence type="ECO:0000256" key="2">
    <source>
        <dbReference type="ARBA" id="ARBA00022771"/>
    </source>
</evidence>
<keyword evidence="2 4" id="KW-0863">Zinc-finger</keyword>
<dbReference type="Proteomes" id="UP000824890">
    <property type="component" value="Unassembled WGS sequence"/>
</dbReference>
<accession>A0ABQ8A1M4</accession>
<sequence length="189" mass="21000">MMTKDVRPIASMFPYLVKQVRREFGTRDGKVMGFERPRTIPQQNAVTHSVVSSVLLIQAHALGGVDACKCITPDVLDSQVERLVVTLYEATVGPGIPRRCPCGAATVVLTSKTKENPGRRFYRCGVVFGENHVFKWADDAVLEEIEALAVKQSVMENELIEIKEQLLDIKKDITEIVQVVAAFSSKLQK</sequence>
<keyword evidence="7" id="KW-1185">Reference proteome</keyword>
<proteinExistence type="predicted"/>
<evidence type="ECO:0000256" key="4">
    <source>
        <dbReference type="PROSITE-ProRule" id="PRU01343"/>
    </source>
</evidence>
<dbReference type="EMBL" id="JAGKQM010000014">
    <property type="protein sequence ID" value="KAH0886410.1"/>
    <property type="molecule type" value="Genomic_DNA"/>
</dbReference>
<dbReference type="PROSITE" id="PS51999">
    <property type="entry name" value="ZF_GRF"/>
    <property type="match status" value="1"/>
</dbReference>
<evidence type="ECO:0000256" key="1">
    <source>
        <dbReference type="ARBA" id="ARBA00022723"/>
    </source>
</evidence>
<name>A0ABQ8A1M4_BRANA</name>
<protein>
    <recommendedName>
        <fullName evidence="5">GRF-type domain-containing protein</fullName>
    </recommendedName>
</protein>